<dbReference type="EMBL" id="JACOOZ010000002">
    <property type="protein sequence ID" value="MBC5667233.1"/>
    <property type="molecule type" value="Genomic_DNA"/>
</dbReference>
<gene>
    <name evidence="2" type="ORF">H8S00_04440</name>
</gene>
<evidence type="ECO:0000313" key="3">
    <source>
        <dbReference type="Proteomes" id="UP000597877"/>
    </source>
</evidence>
<evidence type="ECO:0000313" key="2">
    <source>
        <dbReference type="EMBL" id="MBC5667233.1"/>
    </source>
</evidence>
<protein>
    <submittedName>
        <fullName evidence="2">DUF1275 domain-containing protein</fullName>
    </submittedName>
</protein>
<dbReference type="InterPro" id="IPR010699">
    <property type="entry name" value="DUF1275"/>
</dbReference>
<dbReference type="PANTHER" id="PTHR37314:SF4">
    <property type="entry name" value="UPF0700 TRANSMEMBRANE PROTEIN YOAK"/>
    <property type="match status" value="1"/>
</dbReference>
<organism evidence="2 3">
    <name type="scientific">Eubacterium segne</name>
    <dbReference type="NCBI Taxonomy" id="2763045"/>
    <lineage>
        <taxon>Bacteria</taxon>
        <taxon>Bacillati</taxon>
        <taxon>Bacillota</taxon>
        <taxon>Clostridia</taxon>
        <taxon>Eubacteriales</taxon>
        <taxon>Eubacteriaceae</taxon>
        <taxon>Eubacterium</taxon>
    </lineage>
</organism>
<feature type="transmembrane region" description="Helical" evidence="1">
    <location>
        <begin position="56"/>
        <end position="75"/>
    </location>
</feature>
<feature type="transmembrane region" description="Helical" evidence="1">
    <location>
        <begin position="87"/>
        <end position="103"/>
    </location>
</feature>
<dbReference type="PANTHER" id="PTHR37314">
    <property type="entry name" value="SLR0142 PROTEIN"/>
    <property type="match status" value="1"/>
</dbReference>
<proteinExistence type="predicted"/>
<keyword evidence="1" id="KW-1133">Transmembrane helix</keyword>
<keyword evidence="3" id="KW-1185">Reference proteome</keyword>
<reference evidence="2 3" key="1">
    <citation type="submission" date="2020-08" db="EMBL/GenBank/DDBJ databases">
        <title>Genome public.</title>
        <authorList>
            <person name="Liu C."/>
            <person name="Sun Q."/>
        </authorList>
    </citation>
    <scope>NUCLEOTIDE SEQUENCE [LARGE SCALE GENOMIC DNA]</scope>
    <source>
        <strain evidence="2 3">BX4</strain>
    </source>
</reference>
<dbReference type="RefSeq" id="WP_118588721.1">
    <property type="nucleotide sequence ID" value="NZ_JACOOZ010000002.1"/>
</dbReference>
<keyword evidence="1" id="KW-0812">Transmembrane</keyword>
<comment type="caution">
    <text evidence="2">The sequence shown here is derived from an EMBL/GenBank/DDBJ whole genome shotgun (WGS) entry which is preliminary data.</text>
</comment>
<dbReference type="Proteomes" id="UP000597877">
    <property type="component" value="Unassembled WGS sequence"/>
</dbReference>
<name>A0ABR7F0W4_9FIRM</name>
<dbReference type="Pfam" id="PF06912">
    <property type="entry name" value="DUF1275"/>
    <property type="match status" value="1"/>
</dbReference>
<evidence type="ECO:0000256" key="1">
    <source>
        <dbReference type="SAM" id="Phobius"/>
    </source>
</evidence>
<sequence>MNFRSKEMYIHSLMCIIGGFFGAYAIVNGFENMGSAQTTNMIDIVCTLLGKNYFDFFLRILAFVLYITAIAICVCLGKMTNVNTRKYAITVEIIIMIALVFMPKSINPLVGLLPIFFMMSTQWSVFHGVGKYNSATIFSTNNLKQCVIGFTEYLLDKNPEQLEKGKFYGNSLIWFHVGVAISYFTCKEFGYMASLFAVPFSVAAFTLEVLPENIKDEVEEEIEKDITVLGEVKA</sequence>
<feature type="transmembrane region" description="Helical" evidence="1">
    <location>
        <begin position="9"/>
        <end position="27"/>
    </location>
</feature>
<keyword evidence="1" id="KW-0472">Membrane</keyword>
<accession>A0ABR7F0W4</accession>